<dbReference type="PATRIC" id="fig|1227484.4.peg.2963"/>
<proteinExistence type="predicted"/>
<feature type="transmembrane region" description="Helical" evidence="6">
    <location>
        <begin position="236"/>
        <end position="257"/>
    </location>
</feature>
<feature type="transmembrane region" description="Helical" evidence="6">
    <location>
        <begin position="348"/>
        <end position="366"/>
    </location>
</feature>
<reference evidence="7 8" key="1">
    <citation type="journal article" date="2014" name="PLoS Genet.">
        <title>Phylogenetically driven sequencing of extremely halophilic archaea reveals strategies for static and dynamic osmo-response.</title>
        <authorList>
            <person name="Becker E.A."/>
            <person name="Seitzer P.M."/>
            <person name="Tritt A."/>
            <person name="Larsen D."/>
            <person name="Krusor M."/>
            <person name="Yao A.I."/>
            <person name="Wu D."/>
            <person name="Madern D."/>
            <person name="Eisen J.A."/>
            <person name="Darling A.E."/>
            <person name="Facciotti M.T."/>
        </authorList>
    </citation>
    <scope>NUCLEOTIDE SEQUENCE [LARGE SCALE GENOMIC DNA]</scope>
    <source>
        <strain evidence="7 8">DSM 1137</strain>
    </source>
</reference>
<organism evidence="7 8">
    <name type="scientific">Halorubrum saccharovorum DSM 1137</name>
    <dbReference type="NCBI Taxonomy" id="1227484"/>
    <lineage>
        <taxon>Archaea</taxon>
        <taxon>Methanobacteriati</taxon>
        <taxon>Methanobacteriota</taxon>
        <taxon>Stenosarchaea group</taxon>
        <taxon>Halobacteria</taxon>
        <taxon>Halobacteriales</taxon>
        <taxon>Haloferacaceae</taxon>
        <taxon>Halorubrum</taxon>
    </lineage>
</organism>
<dbReference type="OrthoDB" id="293340at2157"/>
<dbReference type="InterPro" id="IPR000537">
    <property type="entry name" value="UbiA_prenyltransferase"/>
</dbReference>
<comment type="subcellular location">
    <subcellularLocation>
        <location evidence="1">Cell membrane</location>
        <topology evidence="1">Multi-pass membrane protein</topology>
    </subcellularLocation>
</comment>
<keyword evidence="8" id="KW-1185">Reference proteome</keyword>
<evidence type="ECO:0000256" key="3">
    <source>
        <dbReference type="ARBA" id="ARBA00022989"/>
    </source>
</evidence>
<feature type="compositionally biased region" description="Low complexity" evidence="5">
    <location>
        <begin position="65"/>
        <end position="81"/>
    </location>
</feature>
<dbReference type="Pfam" id="PF01040">
    <property type="entry name" value="UbiA"/>
    <property type="match status" value="1"/>
</dbReference>
<protein>
    <recommendedName>
        <fullName evidence="9">UbiA prenyltransferase</fullName>
    </recommendedName>
</protein>
<dbReference type="GO" id="GO:0016765">
    <property type="term" value="F:transferase activity, transferring alkyl or aryl (other than methyl) groups"/>
    <property type="evidence" value="ECO:0007669"/>
    <property type="project" value="InterPro"/>
</dbReference>
<accession>M0DPR7</accession>
<evidence type="ECO:0000313" key="7">
    <source>
        <dbReference type="EMBL" id="ELZ36139.1"/>
    </source>
</evidence>
<evidence type="ECO:0000313" key="8">
    <source>
        <dbReference type="Proteomes" id="UP000011514"/>
    </source>
</evidence>
<dbReference type="EMBL" id="AOJE01000070">
    <property type="protein sequence ID" value="ELZ36139.1"/>
    <property type="molecule type" value="Genomic_DNA"/>
</dbReference>
<evidence type="ECO:0000256" key="1">
    <source>
        <dbReference type="ARBA" id="ARBA00004651"/>
    </source>
</evidence>
<name>M0DPR7_9EURY</name>
<keyword evidence="4 6" id="KW-0472">Membrane</keyword>
<evidence type="ECO:0000256" key="2">
    <source>
        <dbReference type="ARBA" id="ARBA00022692"/>
    </source>
</evidence>
<feature type="region of interest" description="Disordered" evidence="5">
    <location>
        <begin position="1"/>
        <end position="81"/>
    </location>
</feature>
<dbReference type="AlphaFoldDB" id="M0DPR7"/>
<dbReference type="RefSeq" id="WP_004050362.1">
    <property type="nucleotide sequence ID" value="NZ_AOJE01000070.1"/>
</dbReference>
<sequence>MQDTRDPPSTPIDGTDESYHTQPTPDAESVPKPRGTGAETTGSGGPASAGSAVPADPTPAEEGPVEATPAEAARPEAVPTEPADAVDRLGPLIELASGSPFVAAIAAIETVIATVLLGVPLSPAPAVVGLVTFAVYTVDHVADAEADARSTPERARIARRYGDQLMIGAALAYGLAVALSTLGGPLALGVALLPGTLWVAYASDWLPNVGRAVRSLAPEGGLAANRRFPRLKEVPVLSSVVVAAGWTLAVTLLPLAFAGSASLGSAALGAAPREPIVAVAMAYFLLRSFVDTELPNVRDVDADAAAGVATLPTVLGVARTRRVLYGVDLATAATLAAATLAGVLAPGIAAALGLGVAASLAVTALAGRVDDGAVLGVAPDCSYLVVAAALVLTAA</sequence>
<comment type="caution">
    <text evidence="7">The sequence shown here is derived from an EMBL/GenBank/DDBJ whole genome shotgun (WGS) entry which is preliminary data.</text>
</comment>
<dbReference type="Proteomes" id="UP000011514">
    <property type="component" value="Unassembled WGS sequence"/>
</dbReference>
<keyword evidence="3 6" id="KW-1133">Transmembrane helix</keyword>
<keyword evidence="2 6" id="KW-0812">Transmembrane</keyword>
<dbReference type="GO" id="GO:0005886">
    <property type="term" value="C:plasma membrane"/>
    <property type="evidence" value="ECO:0007669"/>
    <property type="project" value="UniProtKB-SubCell"/>
</dbReference>
<evidence type="ECO:0008006" key="9">
    <source>
        <dbReference type="Google" id="ProtNLM"/>
    </source>
</evidence>
<evidence type="ECO:0000256" key="4">
    <source>
        <dbReference type="ARBA" id="ARBA00023136"/>
    </source>
</evidence>
<dbReference type="eggNOG" id="arCOG00481">
    <property type="taxonomic scope" value="Archaea"/>
</dbReference>
<gene>
    <name evidence="7" type="ORF">C471_15057</name>
</gene>
<evidence type="ECO:0000256" key="5">
    <source>
        <dbReference type="SAM" id="MobiDB-lite"/>
    </source>
</evidence>
<feature type="transmembrane region" description="Helical" evidence="6">
    <location>
        <begin position="373"/>
        <end position="394"/>
    </location>
</feature>
<evidence type="ECO:0000256" key="6">
    <source>
        <dbReference type="SAM" id="Phobius"/>
    </source>
</evidence>
<dbReference type="STRING" id="1227484.C471_15057"/>